<dbReference type="Pfam" id="PF25019">
    <property type="entry name" value="LRR_R13L1-DRL21"/>
    <property type="match status" value="1"/>
</dbReference>
<reference evidence="2" key="1">
    <citation type="submission" date="2014-09" db="EMBL/GenBank/DDBJ databases">
        <authorList>
            <person name="Magalhaes I.L.F."/>
            <person name="Oliveira U."/>
            <person name="Santos F.R."/>
            <person name="Vidigal T.H.D.A."/>
            <person name="Brescovit A.D."/>
            <person name="Santos A.J."/>
        </authorList>
    </citation>
    <scope>NUCLEOTIDE SEQUENCE</scope>
    <source>
        <tissue evidence="2">Shoot tissue taken approximately 20 cm above the soil surface</tissue>
    </source>
</reference>
<evidence type="ECO:0000313" key="2">
    <source>
        <dbReference type="EMBL" id="JAD88440.1"/>
    </source>
</evidence>
<proteinExistence type="predicted"/>
<protein>
    <recommendedName>
        <fullName evidence="1">R13L1/DRL21-like LRR repeat region domain-containing protein</fullName>
    </recommendedName>
</protein>
<dbReference type="AlphaFoldDB" id="A0A0A9DRZ4"/>
<dbReference type="InterPro" id="IPR056789">
    <property type="entry name" value="LRR_R13L1-DRL21"/>
</dbReference>
<reference evidence="2" key="2">
    <citation type="journal article" date="2015" name="Data Brief">
        <title>Shoot transcriptome of the giant reed, Arundo donax.</title>
        <authorList>
            <person name="Barrero R.A."/>
            <person name="Guerrero F.D."/>
            <person name="Moolhuijzen P."/>
            <person name="Goolsby J.A."/>
            <person name="Tidwell J."/>
            <person name="Bellgard S.E."/>
            <person name="Bellgard M.I."/>
        </authorList>
    </citation>
    <scope>NUCLEOTIDE SEQUENCE</scope>
    <source>
        <tissue evidence="2">Shoot tissue taken approximately 20 cm above the soil surface</tissue>
    </source>
</reference>
<name>A0A0A9DRZ4_ARUDO</name>
<sequence>MLLDCHNGFPKEAKQVRYLGYLDRLRYIPHDHGELPVERLTCLQELRKYIVQGSCNKLSAIRNLRNLRELEMWIFGDVDNHEESKNAKLNEKQQLKSLSLVWLPSIYLGLENTTYDLILDNLEPHANIRELEISHHMGLRLPFWIENLSVKNLVSLKLKSCVNWELLPSLGELVWLKYLTLENLPMLRQIGQSSHVSSSSGCMESFLPPNLDILIVAGCQELQELPILPPSLVHMEISDVGLTKFPRIGKLCSASVEIKSSQLPHNFFTDCSGLNLPEGSILVQRQLMGVSVTYASGIVYIWSLHAYHLNKWKDLEISPSAIVQS</sequence>
<evidence type="ECO:0000259" key="1">
    <source>
        <dbReference type="Pfam" id="PF25019"/>
    </source>
</evidence>
<dbReference type="EMBL" id="GBRH01209455">
    <property type="protein sequence ID" value="JAD88440.1"/>
    <property type="molecule type" value="Transcribed_RNA"/>
</dbReference>
<accession>A0A0A9DRZ4</accession>
<organism evidence="2">
    <name type="scientific">Arundo donax</name>
    <name type="common">Giant reed</name>
    <name type="synonym">Donax arundinaceus</name>
    <dbReference type="NCBI Taxonomy" id="35708"/>
    <lineage>
        <taxon>Eukaryota</taxon>
        <taxon>Viridiplantae</taxon>
        <taxon>Streptophyta</taxon>
        <taxon>Embryophyta</taxon>
        <taxon>Tracheophyta</taxon>
        <taxon>Spermatophyta</taxon>
        <taxon>Magnoliopsida</taxon>
        <taxon>Liliopsida</taxon>
        <taxon>Poales</taxon>
        <taxon>Poaceae</taxon>
        <taxon>PACMAD clade</taxon>
        <taxon>Arundinoideae</taxon>
        <taxon>Arundineae</taxon>
        <taxon>Arundo</taxon>
    </lineage>
</organism>
<feature type="domain" description="R13L1/DRL21-like LRR repeat region" evidence="1">
    <location>
        <begin position="59"/>
        <end position="183"/>
    </location>
</feature>
<dbReference type="InterPro" id="IPR032675">
    <property type="entry name" value="LRR_dom_sf"/>
</dbReference>
<dbReference type="PANTHER" id="PTHR47186">
    <property type="entry name" value="LEUCINE-RICH REPEAT-CONTAINING PROTEIN 57"/>
    <property type="match status" value="1"/>
</dbReference>
<dbReference type="PANTHER" id="PTHR47186:SF3">
    <property type="entry name" value="OS09G0267800 PROTEIN"/>
    <property type="match status" value="1"/>
</dbReference>
<dbReference type="SUPFAM" id="SSF52058">
    <property type="entry name" value="L domain-like"/>
    <property type="match status" value="1"/>
</dbReference>
<dbReference type="Gene3D" id="3.80.10.10">
    <property type="entry name" value="Ribonuclease Inhibitor"/>
    <property type="match status" value="1"/>
</dbReference>